<evidence type="ECO:0000256" key="1">
    <source>
        <dbReference type="ARBA" id="ARBA00008361"/>
    </source>
</evidence>
<evidence type="ECO:0000313" key="11">
    <source>
        <dbReference type="EMBL" id="CCI39385.1"/>
    </source>
</evidence>
<dbReference type="InterPro" id="IPR039772">
    <property type="entry name" value="Bin3-like"/>
</dbReference>
<dbReference type="AlphaFoldDB" id="A0A024FZC9"/>
<evidence type="ECO:0000259" key="9">
    <source>
        <dbReference type="PROSITE" id="PS50137"/>
    </source>
</evidence>
<keyword evidence="2 7" id="KW-0489">Methyltransferase</keyword>
<protein>
    <recommendedName>
        <fullName evidence="7">RNA methyltransferase</fullName>
        <ecNumber evidence="7">2.1.1.-</ecNumber>
    </recommendedName>
</protein>
<feature type="compositionally biased region" description="Basic and acidic residues" evidence="8">
    <location>
        <begin position="10"/>
        <end position="22"/>
    </location>
</feature>
<dbReference type="Pfam" id="PF06859">
    <property type="entry name" value="Bin3"/>
    <property type="match status" value="1"/>
</dbReference>
<dbReference type="GO" id="GO:0003723">
    <property type="term" value="F:RNA binding"/>
    <property type="evidence" value="ECO:0007669"/>
    <property type="project" value="UniProtKB-UniRule"/>
</dbReference>
<dbReference type="InParanoid" id="A0A024FZC9"/>
<evidence type="ECO:0000259" key="10">
    <source>
        <dbReference type="PROSITE" id="PS51515"/>
    </source>
</evidence>
<dbReference type="SUPFAM" id="SSF54768">
    <property type="entry name" value="dsRNA-binding domain-like"/>
    <property type="match status" value="1"/>
</dbReference>
<dbReference type="GO" id="GO:0005737">
    <property type="term" value="C:cytoplasm"/>
    <property type="evidence" value="ECO:0007669"/>
    <property type="project" value="TreeGrafter"/>
</dbReference>
<dbReference type="GO" id="GO:2000632">
    <property type="term" value="P:negative regulation of pre-miRNA processing"/>
    <property type="evidence" value="ECO:0007669"/>
    <property type="project" value="TreeGrafter"/>
</dbReference>
<dbReference type="GO" id="GO:0008171">
    <property type="term" value="F:O-methyltransferase activity"/>
    <property type="evidence" value="ECO:0007669"/>
    <property type="project" value="UniProtKB-UniRule"/>
</dbReference>
<dbReference type="GO" id="GO:0008173">
    <property type="term" value="F:RNA methyltransferase activity"/>
    <property type="evidence" value="ECO:0007669"/>
    <property type="project" value="UniProtKB-UniRule"/>
</dbReference>
<feature type="domain" description="Bin3-type SAM" evidence="10">
    <location>
        <begin position="64"/>
        <end position="385"/>
    </location>
</feature>
<evidence type="ECO:0000256" key="7">
    <source>
        <dbReference type="RuleBase" id="RU367087"/>
    </source>
</evidence>
<keyword evidence="5" id="KW-0694">RNA-binding</keyword>
<evidence type="ECO:0000256" key="2">
    <source>
        <dbReference type="ARBA" id="ARBA00022603"/>
    </source>
</evidence>
<dbReference type="GO" id="GO:0032259">
    <property type="term" value="P:methylation"/>
    <property type="evidence" value="ECO:0007669"/>
    <property type="project" value="UniProtKB-KW"/>
</dbReference>
<comment type="similarity">
    <text evidence="1 7">Belongs to the methyltransferase superfamily.</text>
</comment>
<dbReference type="Gene3D" id="3.40.50.150">
    <property type="entry name" value="Vaccinia Virus protein VP39"/>
    <property type="match status" value="2"/>
</dbReference>
<evidence type="ECO:0000256" key="6">
    <source>
        <dbReference type="PROSITE-ProRule" id="PRU00848"/>
    </source>
</evidence>
<dbReference type="Gene3D" id="3.30.160.20">
    <property type="match status" value="1"/>
</dbReference>
<feature type="domain" description="DRBM" evidence="9">
    <location>
        <begin position="120"/>
        <end position="188"/>
    </location>
</feature>
<dbReference type="PROSITE" id="PS50137">
    <property type="entry name" value="DS_RBD"/>
    <property type="match status" value="1"/>
</dbReference>
<sequence>MVTKAAHSNSKKDDSETAHENDSTETYSIDESGHVFGNFPSYYRFNLVSERLRFLNQDTIQALRNYLFRIPEQDAGRPAFLLDVGCNEGNLTIALYRRLVGIDEFSDSGHEREAKSFDISCVSRLNDLSQRQKINIIFRFKTEEVESGQKWYQCSVYRNDQLLAGGSGISKRVAKALAAESALSVLTCAAQNTPPPPIKKSLAEEEKSRRHLFVLGVDIDSKLIKKATMKTVDVIGGDVICFKTGDLVDTVASNRLLQTFCRENCNGQTDGQARFTLVTCFSVLMWIHINHGDDGLKQFLQYLSDSTDHLLVELQKWKCYRHAEKRLKRLRQVVPGSFYKIQHKHNIAEAIEHHLLAPKGQFRYRKTFGVTQWDRPVILFSKFRIPAIEYDD</sequence>
<keyword evidence="3 7" id="KW-0808">Transferase</keyword>
<keyword evidence="12" id="KW-1185">Reference proteome</keyword>
<dbReference type="Pfam" id="PF00035">
    <property type="entry name" value="dsrm"/>
    <property type="match status" value="1"/>
</dbReference>
<dbReference type="STRING" id="65357.A0A024FZC9"/>
<comment type="caution">
    <text evidence="11">The sequence shown here is derived from an EMBL/GenBank/DDBJ whole genome shotgun (WGS) entry which is preliminary data.</text>
</comment>
<dbReference type="InterPro" id="IPR024160">
    <property type="entry name" value="BIN3_SAM-bd_dom"/>
</dbReference>
<dbReference type="PANTHER" id="PTHR12315:SF1">
    <property type="entry name" value="RNA 5'-MONOPHOSPHATE METHYLTRANSFERASE"/>
    <property type="match status" value="1"/>
</dbReference>
<dbReference type="SMART" id="SM00358">
    <property type="entry name" value="DSRM"/>
    <property type="match status" value="1"/>
</dbReference>
<dbReference type="InterPro" id="IPR014720">
    <property type="entry name" value="dsRBD_dom"/>
</dbReference>
<evidence type="ECO:0000313" key="12">
    <source>
        <dbReference type="Proteomes" id="UP000053237"/>
    </source>
</evidence>
<evidence type="ECO:0000256" key="3">
    <source>
        <dbReference type="ARBA" id="ARBA00022679"/>
    </source>
</evidence>
<organism evidence="11 12">
    <name type="scientific">Albugo candida</name>
    <dbReference type="NCBI Taxonomy" id="65357"/>
    <lineage>
        <taxon>Eukaryota</taxon>
        <taxon>Sar</taxon>
        <taxon>Stramenopiles</taxon>
        <taxon>Oomycota</taxon>
        <taxon>Peronosporomycetes</taxon>
        <taxon>Albuginales</taxon>
        <taxon>Albuginaceae</taxon>
        <taxon>Albugo</taxon>
    </lineage>
</organism>
<keyword evidence="4 6" id="KW-0949">S-adenosyl-L-methionine</keyword>
<evidence type="ECO:0000256" key="8">
    <source>
        <dbReference type="SAM" id="MobiDB-lite"/>
    </source>
</evidence>
<dbReference type="PANTHER" id="PTHR12315">
    <property type="entry name" value="BICOID-INTERACTING PROTEIN RELATED"/>
    <property type="match status" value="1"/>
</dbReference>
<proteinExistence type="inferred from homology"/>
<dbReference type="InterPro" id="IPR029063">
    <property type="entry name" value="SAM-dependent_MTases_sf"/>
</dbReference>
<accession>A0A024FZC9</accession>
<dbReference type="Proteomes" id="UP000053237">
    <property type="component" value="Unassembled WGS sequence"/>
</dbReference>
<dbReference type="OrthoDB" id="273070at2759"/>
<dbReference type="PROSITE" id="PS51515">
    <property type="entry name" value="BIN3_SAM"/>
    <property type="match status" value="1"/>
</dbReference>
<evidence type="ECO:0000256" key="5">
    <source>
        <dbReference type="PROSITE-ProRule" id="PRU00266"/>
    </source>
</evidence>
<feature type="region of interest" description="Disordered" evidence="8">
    <location>
        <begin position="1"/>
        <end position="26"/>
    </location>
</feature>
<name>A0A024FZC9_9STRA</name>
<gene>
    <name evidence="11" type="ORF">BN9_001680</name>
</gene>
<dbReference type="EMBL" id="CAIX01000001">
    <property type="protein sequence ID" value="CCI39385.1"/>
    <property type="molecule type" value="Genomic_DNA"/>
</dbReference>
<reference evidence="11 12" key="1">
    <citation type="submission" date="2012-05" db="EMBL/GenBank/DDBJ databases">
        <title>Recombination and specialization in a pathogen metapopulation.</title>
        <authorList>
            <person name="Gardiner A."/>
            <person name="Kemen E."/>
            <person name="Schultz-Larsen T."/>
            <person name="MacLean D."/>
            <person name="Van Oosterhout C."/>
            <person name="Jones J.D.G."/>
        </authorList>
    </citation>
    <scope>NUCLEOTIDE SEQUENCE [LARGE SCALE GENOMIC DNA]</scope>
    <source>
        <strain evidence="11 12">Ac Nc2</strain>
    </source>
</reference>
<dbReference type="InterPro" id="IPR010675">
    <property type="entry name" value="Bin3_C"/>
</dbReference>
<dbReference type="EC" id="2.1.1.-" evidence="7"/>
<evidence type="ECO:0000256" key="4">
    <source>
        <dbReference type="ARBA" id="ARBA00022691"/>
    </source>
</evidence>
<dbReference type="SUPFAM" id="SSF53335">
    <property type="entry name" value="S-adenosyl-L-methionine-dependent methyltransferases"/>
    <property type="match status" value="1"/>
</dbReference>